<protein>
    <submittedName>
        <fullName evidence="1">Topology modulation protein</fullName>
    </submittedName>
</protein>
<organism evidence="1 2">
    <name type="scientific">Corynebacterium silvaticum</name>
    <dbReference type="NCBI Taxonomy" id="2320431"/>
    <lineage>
        <taxon>Bacteria</taxon>
        <taxon>Bacillati</taxon>
        <taxon>Actinomycetota</taxon>
        <taxon>Actinomycetes</taxon>
        <taxon>Mycobacteriales</taxon>
        <taxon>Corynebacteriaceae</taxon>
        <taxon>Corynebacterium</taxon>
    </lineage>
</organism>
<dbReference type="AlphaFoldDB" id="A0A7Y4LHV5"/>
<dbReference type="EMBL" id="CP021417">
    <property type="protein sequence ID" value="ARU45697.1"/>
    <property type="molecule type" value="Genomic_DNA"/>
</dbReference>
<sequence length="157" mass="18216">MKIAIMGYSGGGKSTLARRLGAQLNIPVLHLDSVHFSTGWVEQDFAEESADVESFLNTHSDWIIDGNYSLLSGERRLAEADRIIVILVPRMIRLWRIMRRLACYYGTTRPDMAAGCPEKVDFAFLKWVLWDSCTRAKRKYYLEIAKKYPRKTEIRRR</sequence>
<dbReference type="OrthoDB" id="3199600at2"/>
<dbReference type="InterPro" id="IPR052922">
    <property type="entry name" value="Cytidylate_Kinase-2"/>
</dbReference>
<reference evidence="1 2" key="2">
    <citation type="journal article" date="2020" name="Antonie Van Leeuwenhoek">
        <title>Phylogenomic characterisation of a novel corynebacterial species pathogenic to animals.</title>
        <authorList>
            <person name="Moller J."/>
            <person name="Musella L."/>
            <person name="Melnikov V."/>
            <person name="Geissdorfer W."/>
            <person name="Burkovski A."/>
            <person name="Sangal V."/>
        </authorList>
    </citation>
    <scope>NUCLEOTIDE SEQUENCE [LARGE SCALE GENOMIC DNA]</scope>
    <source>
        <strain evidence="1 2">PO100/5</strain>
    </source>
</reference>
<dbReference type="CDD" id="cd02019">
    <property type="entry name" value="NK"/>
    <property type="match status" value="1"/>
</dbReference>
<dbReference type="GeneID" id="75007316"/>
<gene>
    <name evidence="1" type="ORF">CBE74_03365</name>
</gene>
<dbReference type="KEGG" id="csil:CBE74_03365"/>
<dbReference type="SUPFAM" id="SSF52540">
    <property type="entry name" value="P-loop containing nucleoside triphosphate hydrolases"/>
    <property type="match status" value="1"/>
</dbReference>
<dbReference type="PANTHER" id="PTHR37816:SF3">
    <property type="entry name" value="MODULATES DNA TOPOLOGY"/>
    <property type="match status" value="1"/>
</dbReference>
<dbReference type="PANTHER" id="PTHR37816">
    <property type="entry name" value="YALI0E33011P"/>
    <property type="match status" value="1"/>
</dbReference>
<evidence type="ECO:0000313" key="2">
    <source>
        <dbReference type="Proteomes" id="UP000195652"/>
    </source>
</evidence>
<accession>A0A7Y4LHV5</accession>
<dbReference type="RefSeq" id="WP_087453540.1">
    <property type="nucleotide sequence ID" value="NZ_CP021417.2"/>
</dbReference>
<dbReference type="Proteomes" id="UP000195652">
    <property type="component" value="Chromosome"/>
</dbReference>
<evidence type="ECO:0000313" key="1">
    <source>
        <dbReference type="EMBL" id="ARU45697.1"/>
    </source>
</evidence>
<reference evidence="1 2" key="1">
    <citation type="journal article" date="2014" name="BMC Vet. Res.">
        <title>First report of Corynebacterium pseudotuberculosis from caseous lymphadenitis lesions in Black Alentejano pig (Sus scrofa domesticus).</title>
        <authorList>
            <person name="Oliveira M."/>
            <person name="Barroco C."/>
            <person name="Mottola C."/>
            <person name="Santos R."/>
            <person name="Lemsaddek A."/>
            <person name="Tavares L."/>
            <person name="Semedo-Lemsaddek T."/>
        </authorList>
    </citation>
    <scope>NUCLEOTIDE SEQUENCE [LARGE SCALE GENOMIC DNA]</scope>
    <source>
        <strain evidence="1 2">PO100/5</strain>
    </source>
</reference>
<keyword evidence="2" id="KW-1185">Reference proteome</keyword>
<dbReference type="InterPro" id="IPR027417">
    <property type="entry name" value="P-loop_NTPase"/>
</dbReference>
<reference evidence="1 2" key="3">
    <citation type="journal article" date="2020" name="Int. J. Syst. Evol. Microbiol.">
        <title>Corynebacterium silvaticum sp. nov., a unique group of NTTB corynebacteria in wild boar and roe deer.</title>
        <authorList>
            <person name="Dangel A."/>
            <person name="Berger A."/>
            <person name="Rau J."/>
            <person name="Eisenberg T."/>
            <person name="Kampfer P."/>
            <person name="Margos G."/>
            <person name="Contzen M."/>
            <person name="Busse H.J."/>
            <person name="Konrad R."/>
            <person name="Peters M."/>
            <person name="Sting R."/>
            <person name="Sing A."/>
        </authorList>
    </citation>
    <scope>NUCLEOTIDE SEQUENCE [LARGE SCALE GENOMIC DNA]</scope>
    <source>
        <strain evidence="1 2">PO100/5</strain>
    </source>
</reference>
<proteinExistence type="predicted"/>
<dbReference type="Gene3D" id="3.40.50.300">
    <property type="entry name" value="P-loop containing nucleotide triphosphate hydrolases"/>
    <property type="match status" value="1"/>
</dbReference>
<reference evidence="1 2" key="4">
    <citation type="journal article" date="2020" name="PLoS ONE">
        <title>Taxonomic classification of strain PO100/5 shows a broader geographic distribution and genetic markers of the recently described Corynebacterium silvaticum.</title>
        <authorList>
            <person name="Viana M.V.C."/>
            <person name="Profeta R."/>
            <person name="da Silva A.L."/>
            <person name="Hurtado R."/>
            <person name="Cerqueira J.C."/>
            <person name="Ribeiro B.F.S."/>
            <person name="Almeida M.O."/>
            <person name="Morais-Rodrigues F."/>
            <person name="Soares S.C."/>
            <person name="Oliveira M."/>
            <person name="Tavares L."/>
            <person name="Figueiredo H."/>
            <person name="Wattam A.R."/>
            <person name="Barh D."/>
            <person name="Ghosh P."/>
            <person name="Silva A."/>
            <person name="Azevedo V."/>
        </authorList>
    </citation>
    <scope>NUCLEOTIDE SEQUENCE [LARGE SCALE GENOMIC DNA]</scope>
    <source>
        <strain evidence="1 2">PO100/5</strain>
    </source>
</reference>
<name>A0A7Y4LHV5_9CORY</name>